<dbReference type="EMBL" id="CP015641">
    <property type="protein sequence ID" value="ANF24795.1"/>
    <property type="molecule type" value="Genomic_DNA"/>
</dbReference>
<name>A0A172WNB9_STUST</name>
<dbReference type="Proteomes" id="UP000077787">
    <property type="component" value="Chromosome"/>
</dbReference>
<dbReference type="RefSeq" id="WP_064480970.1">
    <property type="nucleotide sequence ID" value="NZ_CP015641.1"/>
</dbReference>
<sequence length="99" mass="10937">MHTCNEQLAEFLSMTARSLSQLSEAVTTFSFEMMASEDPAVRIASRRMVSRVSQIQSTFEHQLRLFGALTGVEHAACGSVLEVELQPSPEVDPSTGYDR</sequence>
<accession>A0A172WNB9</accession>
<protein>
    <submittedName>
        <fullName evidence="1">Uncharacterized protein</fullName>
    </submittedName>
</protein>
<dbReference type="OrthoDB" id="7004320at2"/>
<organism evidence="1 2">
    <name type="scientific">Stutzerimonas stutzeri</name>
    <name type="common">Pseudomonas stutzeri</name>
    <dbReference type="NCBI Taxonomy" id="316"/>
    <lineage>
        <taxon>Bacteria</taxon>
        <taxon>Pseudomonadati</taxon>
        <taxon>Pseudomonadota</taxon>
        <taxon>Gammaproteobacteria</taxon>
        <taxon>Pseudomonadales</taxon>
        <taxon>Pseudomonadaceae</taxon>
        <taxon>Stutzerimonas</taxon>
    </lineage>
</organism>
<gene>
    <name evidence="1" type="ORF">PS273GM_06350</name>
</gene>
<evidence type="ECO:0000313" key="2">
    <source>
        <dbReference type="Proteomes" id="UP000077787"/>
    </source>
</evidence>
<proteinExistence type="predicted"/>
<evidence type="ECO:0000313" key="1">
    <source>
        <dbReference type="EMBL" id="ANF24795.1"/>
    </source>
</evidence>
<reference evidence="1 2" key="1">
    <citation type="submission" date="2016-05" db="EMBL/GenBank/DDBJ databases">
        <title>Genome sequence of Pseudomonas stutzeri 273 and identification of the exopolysaccharide biosynthesis locus.</title>
        <authorList>
            <person name="Wu S."/>
            <person name="Sun C."/>
        </authorList>
    </citation>
    <scope>NUCLEOTIDE SEQUENCE [LARGE SCALE GENOMIC DNA]</scope>
    <source>
        <strain evidence="1 2">273</strain>
    </source>
</reference>
<dbReference type="AlphaFoldDB" id="A0A172WNB9"/>